<dbReference type="RefSeq" id="WP_187422960.1">
    <property type="nucleotide sequence ID" value="NZ_CP060637.1"/>
</dbReference>
<reference evidence="1 2" key="1">
    <citation type="submission" date="2020-08" db="EMBL/GenBank/DDBJ databases">
        <authorList>
            <person name="Liu C."/>
            <person name="Sun Q."/>
        </authorList>
    </citation>
    <scope>NUCLEOTIDE SEQUENCE [LARGE SCALE GENOMIC DNA]</scope>
    <source>
        <strain evidence="1 2">NSJ-57</strain>
    </source>
</reference>
<name>A0A7G9GXG2_9FUSO</name>
<keyword evidence="2" id="KW-1185">Reference proteome</keyword>
<sequence>MKIMDSVIYVVCTPDGTPIKAFTNEHDAKKYLLDQMISRGDTYSYEHIFLEIDDIFYKRLHLVANSIEVKKKKEGK</sequence>
<proteinExistence type="predicted"/>
<dbReference type="Proteomes" id="UP000515913">
    <property type="component" value="Chromosome"/>
</dbReference>
<organism evidence="1 2">
    <name type="scientific">Fusobacterium hominis</name>
    <dbReference type="NCBI Taxonomy" id="2764326"/>
    <lineage>
        <taxon>Bacteria</taxon>
        <taxon>Fusobacteriati</taxon>
        <taxon>Fusobacteriota</taxon>
        <taxon>Fusobacteriia</taxon>
        <taxon>Fusobacteriales</taxon>
        <taxon>Fusobacteriaceae</taxon>
        <taxon>Fusobacterium</taxon>
    </lineage>
</organism>
<dbReference type="AlphaFoldDB" id="A0A7G9GXG2"/>
<dbReference type="KEGG" id="fho:H9Q81_01245"/>
<accession>A0A7G9GXG2</accession>
<evidence type="ECO:0000313" key="2">
    <source>
        <dbReference type="Proteomes" id="UP000515913"/>
    </source>
</evidence>
<evidence type="ECO:0000313" key="1">
    <source>
        <dbReference type="EMBL" id="QNM15494.1"/>
    </source>
</evidence>
<gene>
    <name evidence="1" type="ORF">H9Q81_01245</name>
</gene>
<protein>
    <submittedName>
        <fullName evidence="1">Uncharacterized protein</fullName>
    </submittedName>
</protein>
<dbReference type="EMBL" id="CP060637">
    <property type="protein sequence ID" value="QNM15494.1"/>
    <property type="molecule type" value="Genomic_DNA"/>
</dbReference>